<dbReference type="InterPro" id="IPR012340">
    <property type="entry name" value="NA-bd_OB-fold"/>
</dbReference>
<evidence type="ECO:0000259" key="18">
    <source>
        <dbReference type="PROSITE" id="PS51447"/>
    </source>
</evidence>
<dbReference type="EC" id="6.1.1.20" evidence="15"/>
<dbReference type="InterPro" id="IPR005146">
    <property type="entry name" value="B3/B4_tRNA-bd"/>
</dbReference>
<dbReference type="CDD" id="cd00769">
    <property type="entry name" value="PheRS_beta_core"/>
    <property type="match status" value="1"/>
</dbReference>
<dbReference type="SMART" id="SM00896">
    <property type="entry name" value="FDX-ACB"/>
    <property type="match status" value="1"/>
</dbReference>
<dbReference type="PROSITE" id="PS50886">
    <property type="entry name" value="TRBD"/>
    <property type="match status" value="1"/>
</dbReference>
<evidence type="ECO:0000256" key="8">
    <source>
        <dbReference type="ARBA" id="ARBA00022741"/>
    </source>
</evidence>
<feature type="binding site" evidence="15">
    <location>
        <position position="461"/>
    </location>
    <ligand>
        <name>Mg(2+)</name>
        <dbReference type="ChEBI" id="CHEBI:18420"/>
        <note>shared with alpha subunit</note>
    </ligand>
</feature>
<dbReference type="PANTHER" id="PTHR10947:SF0">
    <property type="entry name" value="PHENYLALANINE--TRNA LIGASE BETA SUBUNIT"/>
    <property type="match status" value="1"/>
</dbReference>
<evidence type="ECO:0000256" key="3">
    <source>
        <dbReference type="ARBA" id="ARBA00011209"/>
    </source>
</evidence>
<dbReference type="Pfam" id="PF17759">
    <property type="entry name" value="tRNA_synthFbeta"/>
    <property type="match status" value="1"/>
</dbReference>
<dbReference type="Proteomes" id="UP000002072">
    <property type="component" value="Chromosome"/>
</dbReference>
<comment type="similarity">
    <text evidence="2 15">Belongs to the phenylalanyl-tRNA synthetase beta subunit family. Type 1 subfamily.</text>
</comment>
<dbReference type="HAMAP" id="MF_00283">
    <property type="entry name" value="Phe_tRNA_synth_beta1"/>
    <property type="match status" value="1"/>
</dbReference>
<keyword evidence="12 15" id="KW-0648">Protein biosynthesis</keyword>
<comment type="subcellular location">
    <subcellularLocation>
        <location evidence="1 15">Cytoplasm</location>
    </subcellularLocation>
</comment>
<evidence type="ECO:0000256" key="6">
    <source>
        <dbReference type="ARBA" id="ARBA00022598"/>
    </source>
</evidence>
<keyword evidence="9 15" id="KW-0067">ATP-binding</keyword>
<dbReference type="Gene3D" id="3.30.930.10">
    <property type="entry name" value="Bira Bifunctional Protein, Domain 2"/>
    <property type="match status" value="1"/>
</dbReference>
<evidence type="ECO:0000256" key="14">
    <source>
        <dbReference type="ARBA" id="ARBA00049255"/>
    </source>
</evidence>
<feature type="domain" description="TRNA-binding" evidence="17">
    <location>
        <begin position="41"/>
        <end position="149"/>
    </location>
</feature>
<evidence type="ECO:0000256" key="5">
    <source>
        <dbReference type="ARBA" id="ARBA00022555"/>
    </source>
</evidence>
<evidence type="ECO:0000256" key="13">
    <source>
        <dbReference type="ARBA" id="ARBA00023146"/>
    </source>
</evidence>
<dbReference type="HOGENOM" id="CLU_016891_2_0_0"/>
<dbReference type="AlphaFoldDB" id="D1AVE7"/>
<dbReference type="Gene3D" id="3.30.56.10">
    <property type="match status" value="2"/>
</dbReference>
<dbReference type="SMART" id="SM00873">
    <property type="entry name" value="B3_4"/>
    <property type="match status" value="1"/>
</dbReference>
<dbReference type="PANTHER" id="PTHR10947">
    <property type="entry name" value="PHENYLALANYL-TRNA SYNTHETASE BETA CHAIN AND LEUCINE-RICH REPEAT-CONTAINING PROTEIN 47"/>
    <property type="match status" value="1"/>
</dbReference>
<dbReference type="PROSITE" id="PS51447">
    <property type="entry name" value="FDX_ACB"/>
    <property type="match status" value="1"/>
</dbReference>
<sequence>MLISLNWLREYIDLDKNIDIKELENALTMIGQEVEKIEKQGEHLTKVLTAKVLEKIPHPNSDHISICQVDNGEKVQQVLCGAPNHKVGDIVAMAQIGAELEEGFVIKKAKIRGEESNGMLCSEAELKIGKDHDGIMILPQDTKLGIPLNEYLGLDDIIFELEITPNRPDCLSHIGIARELAAYYSKKLRLPEVNVNVEDREDIDISIEEGLSNRYLARVIKGVKVEKSPEWLKNRLEAVGIRSINNIVDISNYVMLETNQPNHIFDFNKFNSKKVTITKAKDDEKFVTLDQKERILNNEDIVIGNGEKTVALAGVMGGMDVEVDENSTDILIEVAHFDNIMVRKTNRKFALSTEAAYRFERAVNTENMEYVMNRITSLIKEIAGGKVCNINDNYPVKPEIKVSTLSLPRLYRFIGKEIEKDKILDIFEKLEIKIEDKGDEILLTAPSHRQDLINQFDYFEEVIRMVGFDSIENVMPSVNLTKERLEDTTRFVTDIKKIVSNLGMREVINYSFIPKNSLEKILFEIHSDNIIEIKNPIVEEFSILRPTLMYSLIKNVRDNINRGATDIRFFEVSKRFTKESTNKVNEKSVLIDEMQVFEKETLALILSGSKIKNIWNAKPENYDFYDLKGVVEAIFEKLKFTKYQIRRSENKAYHPGRSVDVFVGKELIASYGELHPDVLENMDVEKNNILYAEIYLDLIKKYISNNVKYKGLSKYQSVPRDIALVVNENVLVGDMIKTIEKIDNLIEKVELFDIYQGLGIEKGYKSVAISIIMRDDNKTLEEKEINDIMTKIINKLNKDFGAVLRG</sequence>
<protein>
    <recommendedName>
        <fullName evidence="15">Phenylalanine--tRNA ligase beta subunit</fullName>
        <ecNumber evidence="15">6.1.1.20</ecNumber>
    </recommendedName>
    <alternativeName>
        <fullName evidence="15">Phenylalanyl-tRNA synthetase beta subunit</fullName>
        <shortName evidence="15">PheRS</shortName>
    </alternativeName>
</protein>
<evidence type="ECO:0000256" key="2">
    <source>
        <dbReference type="ARBA" id="ARBA00008653"/>
    </source>
</evidence>
<dbReference type="STRING" id="519441.Smon_1254"/>
<dbReference type="Gene3D" id="3.50.40.10">
    <property type="entry name" value="Phenylalanyl-trna Synthetase, Chain B, domain 3"/>
    <property type="match status" value="1"/>
</dbReference>
<evidence type="ECO:0000256" key="7">
    <source>
        <dbReference type="ARBA" id="ARBA00022723"/>
    </source>
</evidence>
<dbReference type="GO" id="GO:0004826">
    <property type="term" value="F:phenylalanine-tRNA ligase activity"/>
    <property type="evidence" value="ECO:0007669"/>
    <property type="project" value="UniProtKB-UniRule"/>
</dbReference>
<dbReference type="PROSITE" id="PS51483">
    <property type="entry name" value="B5"/>
    <property type="match status" value="1"/>
</dbReference>
<evidence type="ECO:0000256" key="11">
    <source>
        <dbReference type="ARBA" id="ARBA00022884"/>
    </source>
</evidence>
<dbReference type="InterPro" id="IPR041616">
    <property type="entry name" value="PheRS_beta_core"/>
</dbReference>
<evidence type="ECO:0000256" key="12">
    <source>
        <dbReference type="ARBA" id="ARBA00022917"/>
    </source>
</evidence>
<comment type="subunit">
    <text evidence="3 15">Tetramer of two alpha and two beta subunits.</text>
</comment>
<dbReference type="Pfam" id="PF03147">
    <property type="entry name" value="FDX-ACB"/>
    <property type="match status" value="1"/>
</dbReference>
<dbReference type="InterPro" id="IPR033714">
    <property type="entry name" value="tRNA_bind_bactPheRS"/>
</dbReference>
<evidence type="ECO:0000256" key="4">
    <source>
        <dbReference type="ARBA" id="ARBA00022490"/>
    </source>
</evidence>
<dbReference type="RefSeq" id="WP_012859253.1">
    <property type="nucleotide sequence ID" value="NC_013515.1"/>
</dbReference>
<keyword evidence="4 15" id="KW-0963">Cytoplasm</keyword>
<dbReference type="InterPro" id="IPR009061">
    <property type="entry name" value="DNA-bd_dom_put_sf"/>
</dbReference>
<dbReference type="GO" id="GO:0006432">
    <property type="term" value="P:phenylalanyl-tRNA aminoacylation"/>
    <property type="evidence" value="ECO:0007669"/>
    <property type="project" value="UniProtKB-UniRule"/>
</dbReference>
<keyword evidence="11 16" id="KW-0694">RNA-binding</keyword>
<keyword evidence="7 15" id="KW-0479">Metal-binding</keyword>
<gene>
    <name evidence="15" type="primary">pheT</name>
    <name evidence="20" type="ordered locus">Smon_1254</name>
</gene>
<dbReference type="InterPro" id="IPR045060">
    <property type="entry name" value="Phe-tRNA-ligase_IIc_bsu"/>
</dbReference>
<dbReference type="SUPFAM" id="SSF56037">
    <property type="entry name" value="PheT/TilS domain"/>
    <property type="match status" value="1"/>
</dbReference>
<dbReference type="eggNOG" id="COG0072">
    <property type="taxonomic scope" value="Bacteria"/>
</dbReference>
<keyword evidence="6 15" id="KW-0436">Ligase</keyword>
<dbReference type="eggNOG" id="COG0073">
    <property type="taxonomic scope" value="Bacteria"/>
</dbReference>
<dbReference type="InterPro" id="IPR020825">
    <property type="entry name" value="Phe-tRNA_synthase-like_B3/B4"/>
</dbReference>
<evidence type="ECO:0000259" key="17">
    <source>
        <dbReference type="PROSITE" id="PS50886"/>
    </source>
</evidence>
<dbReference type="GO" id="GO:0005524">
    <property type="term" value="F:ATP binding"/>
    <property type="evidence" value="ECO:0007669"/>
    <property type="project" value="UniProtKB-UniRule"/>
</dbReference>
<reference evidence="20 21" key="1">
    <citation type="journal article" date="2009" name="Stand. Genomic Sci.">
        <title>Complete genome sequence of Streptobacillus moniliformis type strain (9901T).</title>
        <authorList>
            <person name="Nolan M."/>
            <person name="Gronow S."/>
            <person name="Lapidus A."/>
            <person name="Ivanova N."/>
            <person name="Copeland A."/>
            <person name="Lucas S."/>
            <person name="Del Rio T.G."/>
            <person name="Chen F."/>
            <person name="Tice H."/>
            <person name="Pitluck S."/>
            <person name="Cheng J.F."/>
            <person name="Sims D."/>
            <person name="Meincke L."/>
            <person name="Bruce D."/>
            <person name="Goodwin L."/>
            <person name="Brettin T."/>
            <person name="Han C."/>
            <person name="Detter J.C."/>
            <person name="Ovchinikova G."/>
            <person name="Pati A."/>
            <person name="Mavromatis K."/>
            <person name="Mikhailova N."/>
            <person name="Chen A."/>
            <person name="Palaniappan K."/>
            <person name="Land M."/>
            <person name="Hauser L."/>
            <person name="Chang Y.J."/>
            <person name="Jeffries C.D."/>
            <person name="Rohde M."/>
            <person name="Sproer C."/>
            <person name="Goker M."/>
            <person name="Bristow J."/>
            <person name="Eisen J.A."/>
            <person name="Markowitz V."/>
            <person name="Hugenholtz P."/>
            <person name="Kyrpides N.C."/>
            <person name="Klenk H.P."/>
            <person name="Chain P."/>
        </authorList>
    </citation>
    <scope>NUCLEOTIDE SEQUENCE [LARGE SCALE GENOMIC DNA]</scope>
    <source>
        <strain evidence="21">ATCC 14647 / DSM 12112 / NCTC 10651 / 9901</strain>
    </source>
</reference>
<dbReference type="GO" id="GO:0000049">
    <property type="term" value="F:tRNA binding"/>
    <property type="evidence" value="ECO:0007669"/>
    <property type="project" value="UniProtKB-UniRule"/>
</dbReference>
<dbReference type="Pfam" id="PF03483">
    <property type="entry name" value="B3_4"/>
    <property type="match status" value="1"/>
</dbReference>
<dbReference type="SUPFAM" id="SSF54991">
    <property type="entry name" value="Anticodon-binding domain of PheRS"/>
    <property type="match status" value="1"/>
</dbReference>
<dbReference type="Pfam" id="PF01588">
    <property type="entry name" value="tRNA_bind"/>
    <property type="match status" value="1"/>
</dbReference>
<keyword evidence="5 16" id="KW-0820">tRNA-binding</keyword>
<name>D1AVE7_STRM9</name>
<dbReference type="GeneID" id="29673455"/>
<feature type="binding site" evidence="15">
    <location>
        <position position="457"/>
    </location>
    <ligand>
        <name>Mg(2+)</name>
        <dbReference type="ChEBI" id="CHEBI:18420"/>
        <note>shared with alpha subunit</note>
    </ligand>
</feature>
<dbReference type="SUPFAM" id="SSF55681">
    <property type="entry name" value="Class II aaRS and biotin synthetases"/>
    <property type="match status" value="1"/>
</dbReference>
<dbReference type="InterPro" id="IPR005121">
    <property type="entry name" value="Fdx_antiC-bd"/>
</dbReference>
<evidence type="ECO:0000256" key="15">
    <source>
        <dbReference type="HAMAP-Rule" id="MF_00283"/>
    </source>
</evidence>
<dbReference type="GO" id="GO:0000287">
    <property type="term" value="F:magnesium ion binding"/>
    <property type="evidence" value="ECO:0007669"/>
    <property type="project" value="UniProtKB-UniRule"/>
</dbReference>
<feature type="binding site" evidence="15">
    <location>
        <position position="451"/>
    </location>
    <ligand>
        <name>Mg(2+)</name>
        <dbReference type="ChEBI" id="CHEBI:18420"/>
        <note>shared with alpha subunit</note>
    </ligand>
</feature>
<keyword evidence="21" id="KW-1185">Reference proteome</keyword>
<keyword evidence="13 15" id="KW-0030">Aminoacyl-tRNA synthetase</keyword>
<evidence type="ECO:0000313" key="21">
    <source>
        <dbReference type="Proteomes" id="UP000002072"/>
    </source>
</evidence>
<evidence type="ECO:0000259" key="19">
    <source>
        <dbReference type="PROSITE" id="PS51483"/>
    </source>
</evidence>
<evidence type="ECO:0000256" key="10">
    <source>
        <dbReference type="ARBA" id="ARBA00022842"/>
    </source>
</evidence>
<dbReference type="Pfam" id="PF03484">
    <property type="entry name" value="B5"/>
    <property type="match status" value="1"/>
</dbReference>
<dbReference type="KEGG" id="smf:Smon_1254"/>
<accession>D1AVE7</accession>
<keyword evidence="10 15" id="KW-0460">Magnesium</keyword>
<evidence type="ECO:0000256" key="1">
    <source>
        <dbReference type="ARBA" id="ARBA00004496"/>
    </source>
</evidence>
<feature type="domain" description="B5" evidence="19">
    <location>
        <begin position="398"/>
        <end position="473"/>
    </location>
</feature>
<dbReference type="FunFam" id="3.30.70.380:FF:000001">
    <property type="entry name" value="Phenylalanine--tRNA ligase beta subunit"/>
    <property type="match status" value="1"/>
</dbReference>
<evidence type="ECO:0000256" key="9">
    <source>
        <dbReference type="ARBA" id="ARBA00022840"/>
    </source>
</evidence>
<dbReference type="InterPro" id="IPR004532">
    <property type="entry name" value="Phe-tRNA-ligase_IIc_bsu_bact"/>
</dbReference>
<organism evidence="20 21">
    <name type="scientific">Streptobacillus moniliformis (strain ATCC 14647 / DSM 12112 / NCTC 10651 / 9901)</name>
    <dbReference type="NCBI Taxonomy" id="519441"/>
    <lineage>
        <taxon>Bacteria</taxon>
        <taxon>Fusobacteriati</taxon>
        <taxon>Fusobacteriota</taxon>
        <taxon>Fusobacteriia</taxon>
        <taxon>Fusobacteriales</taxon>
        <taxon>Leptotrichiaceae</taxon>
        <taxon>Streptobacillus</taxon>
    </lineage>
</organism>
<dbReference type="NCBIfam" id="NF045760">
    <property type="entry name" value="YtpR"/>
    <property type="match status" value="1"/>
</dbReference>
<dbReference type="NCBIfam" id="TIGR00472">
    <property type="entry name" value="pheT_bact"/>
    <property type="match status" value="1"/>
</dbReference>
<keyword evidence="8 15" id="KW-0547">Nucleotide-binding</keyword>
<dbReference type="InterPro" id="IPR045864">
    <property type="entry name" value="aa-tRNA-synth_II/BPL/LPL"/>
</dbReference>
<dbReference type="Gene3D" id="2.40.50.140">
    <property type="entry name" value="Nucleic acid-binding proteins"/>
    <property type="match status" value="1"/>
</dbReference>
<dbReference type="SUPFAM" id="SSF50249">
    <property type="entry name" value="Nucleic acid-binding proteins"/>
    <property type="match status" value="1"/>
</dbReference>
<dbReference type="EMBL" id="CP001779">
    <property type="protein sequence ID" value="ACZ01707.1"/>
    <property type="molecule type" value="Genomic_DNA"/>
</dbReference>
<evidence type="ECO:0000313" key="20">
    <source>
        <dbReference type="EMBL" id="ACZ01707.1"/>
    </source>
</evidence>
<feature type="binding site" evidence="15">
    <location>
        <position position="460"/>
    </location>
    <ligand>
        <name>Mg(2+)</name>
        <dbReference type="ChEBI" id="CHEBI:18420"/>
        <note>shared with alpha subunit</note>
    </ligand>
</feature>
<comment type="catalytic activity">
    <reaction evidence="14 15">
        <text>tRNA(Phe) + L-phenylalanine + ATP = L-phenylalanyl-tRNA(Phe) + AMP + diphosphate + H(+)</text>
        <dbReference type="Rhea" id="RHEA:19413"/>
        <dbReference type="Rhea" id="RHEA-COMP:9668"/>
        <dbReference type="Rhea" id="RHEA-COMP:9699"/>
        <dbReference type="ChEBI" id="CHEBI:15378"/>
        <dbReference type="ChEBI" id="CHEBI:30616"/>
        <dbReference type="ChEBI" id="CHEBI:33019"/>
        <dbReference type="ChEBI" id="CHEBI:58095"/>
        <dbReference type="ChEBI" id="CHEBI:78442"/>
        <dbReference type="ChEBI" id="CHEBI:78531"/>
        <dbReference type="ChEBI" id="CHEBI:456215"/>
        <dbReference type="EC" id="6.1.1.20"/>
    </reaction>
</comment>
<dbReference type="InterPro" id="IPR002547">
    <property type="entry name" value="tRNA-bd_dom"/>
</dbReference>
<dbReference type="SUPFAM" id="SSF46955">
    <property type="entry name" value="Putative DNA-binding domain"/>
    <property type="match status" value="1"/>
</dbReference>
<dbReference type="SMART" id="SM00874">
    <property type="entry name" value="B5"/>
    <property type="match status" value="1"/>
</dbReference>
<dbReference type="FunFam" id="2.40.50.140:FF:000045">
    <property type="entry name" value="Phenylalanine--tRNA ligase beta subunit"/>
    <property type="match status" value="1"/>
</dbReference>
<dbReference type="GO" id="GO:0009328">
    <property type="term" value="C:phenylalanine-tRNA ligase complex"/>
    <property type="evidence" value="ECO:0007669"/>
    <property type="project" value="TreeGrafter"/>
</dbReference>
<dbReference type="OrthoDB" id="9805455at2"/>
<dbReference type="Gene3D" id="3.30.70.380">
    <property type="entry name" value="Ferrodoxin-fold anticodon-binding domain"/>
    <property type="match status" value="1"/>
</dbReference>
<dbReference type="CDD" id="cd02796">
    <property type="entry name" value="tRNA_bind_bactPheRS"/>
    <property type="match status" value="1"/>
</dbReference>
<comment type="cofactor">
    <cofactor evidence="15">
        <name>Mg(2+)</name>
        <dbReference type="ChEBI" id="CHEBI:18420"/>
    </cofactor>
    <text evidence="15">Binds 2 magnesium ions per tetramer.</text>
</comment>
<proteinExistence type="inferred from homology"/>
<dbReference type="InterPro" id="IPR005147">
    <property type="entry name" value="tRNA_synthase_B5-dom"/>
</dbReference>
<evidence type="ECO:0000256" key="16">
    <source>
        <dbReference type="PROSITE-ProRule" id="PRU00209"/>
    </source>
</evidence>
<dbReference type="InterPro" id="IPR036690">
    <property type="entry name" value="Fdx_antiC-bd_sf"/>
</dbReference>
<feature type="domain" description="FDX-ACB" evidence="18">
    <location>
        <begin position="713"/>
        <end position="805"/>
    </location>
</feature>